<evidence type="ECO:0000256" key="10">
    <source>
        <dbReference type="SAM" id="MobiDB-lite"/>
    </source>
</evidence>
<dbReference type="SUPFAM" id="SSF75553">
    <property type="entry name" value="Smc hinge domain"/>
    <property type="match status" value="1"/>
</dbReference>
<proteinExistence type="inferred from homology"/>
<accession>A0A9P1H597</accession>
<dbReference type="GO" id="GO:0016887">
    <property type="term" value="F:ATP hydrolysis activity"/>
    <property type="evidence" value="ECO:0007669"/>
    <property type="project" value="InterPro"/>
</dbReference>
<evidence type="ECO:0000256" key="6">
    <source>
        <dbReference type="ARBA" id="ARBA00023067"/>
    </source>
</evidence>
<protein>
    <recommendedName>
        <fullName evidence="8">Structural maintenance of chromosomes protein</fullName>
    </recommendedName>
</protein>
<dbReference type="InterPro" id="IPR027417">
    <property type="entry name" value="P-loop_NTPase"/>
</dbReference>
<organism evidence="12 13">
    <name type="scientific">Parascedosporium putredinis</name>
    <dbReference type="NCBI Taxonomy" id="1442378"/>
    <lineage>
        <taxon>Eukaryota</taxon>
        <taxon>Fungi</taxon>
        <taxon>Dikarya</taxon>
        <taxon>Ascomycota</taxon>
        <taxon>Pezizomycotina</taxon>
        <taxon>Sordariomycetes</taxon>
        <taxon>Hypocreomycetidae</taxon>
        <taxon>Microascales</taxon>
        <taxon>Microascaceae</taxon>
        <taxon>Parascedosporium</taxon>
    </lineage>
</organism>
<keyword evidence="6" id="KW-0226">DNA condensation</keyword>
<dbReference type="SUPFAM" id="SSF57997">
    <property type="entry name" value="Tropomyosin"/>
    <property type="match status" value="1"/>
</dbReference>
<keyword evidence="4" id="KW-0067">ATP-binding</keyword>
<feature type="region of interest" description="Disordered" evidence="10">
    <location>
        <begin position="1"/>
        <end position="95"/>
    </location>
</feature>
<keyword evidence="7 8" id="KW-0539">Nucleus</keyword>
<dbReference type="GO" id="GO:0000796">
    <property type="term" value="C:condensin complex"/>
    <property type="evidence" value="ECO:0007669"/>
    <property type="project" value="TreeGrafter"/>
</dbReference>
<evidence type="ECO:0000256" key="4">
    <source>
        <dbReference type="ARBA" id="ARBA00022840"/>
    </source>
</evidence>
<feature type="compositionally biased region" description="Low complexity" evidence="10">
    <location>
        <begin position="1180"/>
        <end position="1191"/>
    </location>
</feature>
<feature type="coiled-coil region" evidence="9">
    <location>
        <begin position="457"/>
        <end position="596"/>
    </location>
</feature>
<dbReference type="InterPro" id="IPR036277">
    <property type="entry name" value="SMC_hinge_sf"/>
</dbReference>
<feature type="coiled-coil region" evidence="9">
    <location>
        <begin position="1255"/>
        <end position="1298"/>
    </location>
</feature>
<feature type="coiled-coil region" evidence="9">
    <location>
        <begin position="622"/>
        <end position="726"/>
    </location>
</feature>
<dbReference type="InterPro" id="IPR003395">
    <property type="entry name" value="RecF/RecN/SMC_N"/>
</dbReference>
<dbReference type="GO" id="GO:0007076">
    <property type="term" value="P:mitotic chromosome condensation"/>
    <property type="evidence" value="ECO:0007669"/>
    <property type="project" value="TreeGrafter"/>
</dbReference>
<dbReference type="PANTHER" id="PTHR18937">
    <property type="entry name" value="STRUCTURAL MAINTENANCE OF CHROMOSOMES SMC FAMILY MEMBER"/>
    <property type="match status" value="1"/>
</dbReference>
<evidence type="ECO:0000256" key="1">
    <source>
        <dbReference type="ARBA" id="ARBA00004123"/>
    </source>
</evidence>
<dbReference type="GO" id="GO:0005524">
    <property type="term" value="F:ATP binding"/>
    <property type="evidence" value="ECO:0007669"/>
    <property type="project" value="UniProtKB-KW"/>
</dbReference>
<feature type="region of interest" description="Disordered" evidence="10">
    <location>
        <begin position="1180"/>
        <end position="1244"/>
    </location>
</feature>
<dbReference type="Proteomes" id="UP000838763">
    <property type="component" value="Unassembled WGS sequence"/>
</dbReference>
<feature type="domain" description="SMC hinge" evidence="11">
    <location>
        <begin position="743"/>
        <end position="856"/>
    </location>
</feature>
<sequence length="1480" mass="165366">MSSASSRPSRRAATRKTVVDSSDDEMNTTMTKHAADDEEEFAPPTSSPRRQTRSRRSIAPAATASSSTSTAAPRTRGRPKKSLAPTEASTILDPDTTVMSTATVLEEPVKKPIAIRKRKSVIKPEVTPDEQVSSSMPTPEPSMSPEPSILQNAPLADITVTAVNERPSTADDNTIKPIRPMDTPLMRPMDIVLKSRTMAIPMVEDTGPKPRIVITNLILNNFKSYAGRQEVGPFHASFSSVVGPNGSGKSNVIDSLLFVFGFRASKMRQGKISALIHNSAQYPDLDHCEVAVHFQEVLDQPGGGHTVIPDSELIISRRAFKNNSSKYYINNKTSDYTTVTTLLRERGIDLDHKRFLILQGEVESIAQMKAKAGNEHEDGLLEYLEDIIGTSKYKTPIEEAAAEVEALNERCLEKSGRVQHVEKEKNSLEDKKNKAIAYIRDENELALKNAALYQIYMSEFEDNIAVTQEAIQQIQSRLDAELEKHHGGEEVIKKLEKIYAKGSKEFQNQEKETQALVKEMTKFDQERVKFDEKRKFLNDKRKKLEKAITNAETSAAEAEQTIQECGEEIETRSAEIATLEEQVKVEEEELASIRESLKGKTQAFSDKIAAKQKALEPWNEKINQKQSSIAVAESELSILREKANAGAVAQAEIEAKVASIEQNKAAKLQELEECKIEKAKLEKEAQSVETEFKELASQEPRIRTKVSNVRQKAEEARSSLAKSQTQGNVLTALMRMKESGRIDGFHGRLGNLGTIDAKYDVAISTACSALDNFVTDTVEAGQQCIEYLRKTNLGRANFICLDKLRARDMSPIQTPENAPRLFDLIRTKEDRFGPAFYHALQDTLVAEDLAQANRIAYGAKRWRVVTLAGELIDKSGTMTGGGTTVKKGLMSSKLVQETSKEQVAKYEADREAIETKFQEFQDYQKELETRLRSLRDEIPILDTRMQKIGLEIDSATKNLADAHRRIKELSKEHQPSQADDKRAADLEKEIAKLNKEVDKLHAETSSVEAEIKLLQDKIMQVGGEKLRAQRAKVDALKEEISSNNEETSNAEVRKVKAEKARVKLDKDHAKASKELAAAERDLEKLESEVENQGQISDELKARVEAAEAELADKKKELAEVKAELDEKTSELNETRAAEIEMKNTLEENQKVLVDNNNRLRYWIDKLSKLKLQDIDYLTGQSASGSQQPAAATVKTEEGEEAQQAPEENSDDSSETSQTEEDTSSSEEEGPTTLHNKNGTLELPRYTKDELADMSKDRLKGEIAALEEKTQNAVDLSVLAEYRRRVEEHANRASDLATEVAARDSAKKRCDELRRLRLEGFMEGFSIISLRLKEMYQMITMGGNAELELVDSLDPFSEGILFSKTLSSLALVFALHHYKPTPLYVMDEIDAALDFRNVSIVANYIKERTKNAQFIVISLRNNMFELASRLVGVYKVNHMTKSVTIENKDYVHGRPAAPPVAPQHHNRDYTTMLVGPRLGGM</sequence>
<evidence type="ECO:0000256" key="9">
    <source>
        <dbReference type="SAM" id="Coils"/>
    </source>
</evidence>
<dbReference type="InterPro" id="IPR024704">
    <property type="entry name" value="SMC"/>
</dbReference>
<keyword evidence="5 9" id="KW-0175">Coiled coil</keyword>
<dbReference type="OrthoDB" id="5575062at2759"/>
<feature type="compositionally biased region" description="Low complexity" evidence="10">
    <location>
        <begin position="57"/>
        <end position="74"/>
    </location>
</feature>
<evidence type="ECO:0000256" key="3">
    <source>
        <dbReference type="ARBA" id="ARBA00022741"/>
    </source>
</evidence>
<feature type="compositionally biased region" description="Acidic residues" evidence="10">
    <location>
        <begin position="1207"/>
        <end position="1229"/>
    </location>
</feature>
<reference evidence="12" key="1">
    <citation type="submission" date="2022-11" db="EMBL/GenBank/DDBJ databases">
        <authorList>
            <person name="Scott C."/>
            <person name="Bruce N."/>
        </authorList>
    </citation>
    <scope>NUCLEOTIDE SEQUENCE</scope>
</reference>
<comment type="caution">
    <text evidence="12">The sequence shown here is derived from an EMBL/GenBank/DDBJ whole genome shotgun (WGS) entry which is preliminary data.</text>
</comment>
<dbReference type="InterPro" id="IPR010935">
    <property type="entry name" value="SMC_hinge"/>
</dbReference>
<evidence type="ECO:0000259" key="11">
    <source>
        <dbReference type="SMART" id="SM00968"/>
    </source>
</evidence>
<gene>
    <name evidence="12" type="ORF">PPNO1_LOCUS5286</name>
</gene>
<name>A0A9P1H597_9PEZI</name>
<dbReference type="PANTHER" id="PTHR18937:SF172">
    <property type="entry name" value="STRUCTURAL MAINTENANCE OF CHROMOSOMES PROTEIN"/>
    <property type="match status" value="1"/>
</dbReference>
<comment type="similarity">
    <text evidence="2">Belongs to the SMC family. SMC4 subfamily.</text>
</comment>
<feature type="coiled-coil region" evidence="9">
    <location>
        <begin position="896"/>
        <end position="1137"/>
    </location>
</feature>
<keyword evidence="13" id="KW-1185">Reference proteome</keyword>
<dbReference type="Pfam" id="PF02463">
    <property type="entry name" value="SMC_N"/>
    <property type="match status" value="1"/>
</dbReference>
<evidence type="ECO:0000256" key="2">
    <source>
        <dbReference type="ARBA" id="ARBA00006005"/>
    </source>
</evidence>
<dbReference type="Gene3D" id="3.40.50.300">
    <property type="entry name" value="P-loop containing nucleotide triphosphate hydrolases"/>
    <property type="match status" value="3"/>
</dbReference>
<dbReference type="Gene3D" id="1.20.1060.20">
    <property type="match status" value="1"/>
</dbReference>
<evidence type="ECO:0000313" key="12">
    <source>
        <dbReference type="EMBL" id="CAI4215579.1"/>
    </source>
</evidence>
<dbReference type="SUPFAM" id="SSF52540">
    <property type="entry name" value="P-loop containing nucleoside triphosphate hydrolases"/>
    <property type="match status" value="2"/>
</dbReference>
<evidence type="ECO:0000313" key="13">
    <source>
        <dbReference type="Proteomes" id="UP000838763"/>
    </source>
</evidence>
<keyword evidence="3" id="KW-0547">Nucleotide-binding</keyword>
<dbReference type="Gene3D" id="3.30.70.1620">
    <property type="match status" value="1"/>
</dbReference>
<dbReference type="Gene3D" id="1.20.5.340">
    <property type="match status" value="1"/>
</dbReference>
<evidence type="ECO:0000256" key="8">
    <source>
        <dbReference type="PIRNR" id="PIRNR005719"/>
    </source>
</evidence>
<evidence type="ECO:0000256" key="7">
    <source>
        <dbReference type="ARBA" id="ARBA00023242"/>
    </source>
</evidence>
<dbReference type="EMBL" id="CALLCH030000012">
    <property type="protein sequence ID" value="CAI4215579.1"/>
    <property type="molecule type" value="Genomic_DNA"/>
</dbReference>
<comment type="subcellular location">
    <subcellularLocation>
        <location evidence="1 8">Nucleus</location>
    </subcellularLocation>
</comment>
<dbReference type="Pfam" id="PF06470">
    <property type="entry name" value="SMC_hinge"/>
    <property type="match status" value="1"/>
</dbReference>
<dbReference type="FunFam" id="3.40.50.300:FF:000585">
    <property type="entry name" value="Structural maintenance of chromosomes 4"/>
    <property type="match status" value="1"/>
</dbReference>
<dbReference type="GO" id="GO:0005634">
    <property type="term" value="C:nucleus"/>
    <property type="evidence" value="ECO:0007669"/>
    <property type="project" value="UniProtKB-SubCell"/>
</dbReference>
<dbReference type="PIRSF" id="PIRSF005719">
    <property type="entry name" value="SMC"/>
    <property type="match status" value="1"/>
</dbReference>
<feature type="region of interest" description="Disordered" evidence="10">
    <location>
        <begin position="126"/>
        <end position="146"/>
    </location>
</feature>
<dbReference type="SMART" id="SM00968">
    <property type="entry name" value="SMC_hinge"/>
    <property type="match status" value="1"/>
</dbReference>
<evidence type="ECO:0000256" key="5">
    <source>
        <dbReference type="ARBA" id="ARBA00023054"/>
    </source>
</evidence>